<feature type="transmembrane region" description="Helical" evidence="2">
    <location>
        <begin position="387"/>
        <end position="405"/>
    </location>
</feature>
<dbReference type="Proteomes" id="UP000199158">
    <property type="component" value="Unassembled WGS sequence"/>
</dbReference>
<feature type="compositionally biased region" description="Low complexity" evidence="1">
    <location>
        <begin position="325"/>
        <end position="356"/>
    </location>
</feature>
<feature type="compositionally biased region" description="Polar residues" evidence="1">
    <location>
        <begin position="358"/>
        <end position="367"/>
    </location>
</feature>
<keyword evidence="2" id="KW-0472">Membrane</keyword>
<evidence type="ECO:0000313" key="5">
    <source>
        <dbReference type="Proteomes" id="UP000199158"/>
    </source>
</evidence>
<feature type="compositionally biased region" description="Low complexity" evidence="1">
    <location>
        <begin position="267"/>
        <end position="294"/>
    </location>
</feature>
<organism evidence="4 5">
    <name type="scientific">Hydrogenoanaerobacterium saccharovorans</name>
    <dbReference type="NCBI Taxonomy" id="474960"/>
    <lineage>
        <taxon>Bacteria</taxon>
        <taxon>Bacillati</taxon>
        <taxon>Bacillota</taxon>
        <taxon>Clostridia</taxon>
        <taxon>Eubacteriales</taxon>
        <taxon>Oscillospiraceae</taxon>
        <taxon>Hydrogenoanaerobacterium</taxon>
    </lineage>
</organism>
<sequence>MKRFVFVCICIACLLPINAFAASITDHFDSPQNEEWYSYHNLKLSVTNAAVDFGWSSAPDATALSITSPANTGIALYAVSGAQKLTVSIYSTNSTIATKNGEIYQLGYVNGCDLSQFYRTKLSKDGRNIYINTPNKGWQKMYRAMNGFFVFAPLNASVGETTDYGVSVFCSTDNKSFRAVSSSLLSVRSALSENGDNCCYYETYSCPVPAGTNYIRLELREMRSFPDEDGAIINNTASGSLRFAQVSFIGDVAKGSFTAPSVPEPQPSSSSSSSPLPSSSSSDPDLQSSNPNDNSSKDSGKSSSKPKIKKKTHATYTTRTESKSKSSASSSSSSSKKYKSSSISSNSVSSSSSAKSTAVLTPSETPNAPTPAMLPEGSAPGNNDKKIFWGGIYIVLAVFALAFLAKRK</sequence>
<keyword evidence="5" id="KW-1185">Reference proteome</keyword>
<gene>
    <name evidence="4" type="ORF">SAMN05216180_2455</name>
</gene>
<evidence type="ECO:0000256" key="2">
    <source>
        <dbReference type="SAM" id="Phobius"/>
    </source>
</evidence>
<keyword evidence="2" id="KW-1133">Transmembrane helix</keyword>
<dbReference type="AlphaFoldDB" id="A0A1H8D0J4"/>
<dbReference type="RefSeq" id="WP_092755570.1">
    <property type="nucleotide sequence ID" value="NZ_FOCG01000002.1"/>
</dbReference>
<evidence type="ECO:0000256" key="3">
    <source>
        <dbReference type="SAM" id="SignalP"/>
    </source>
</evidence>
<feature type="signal peptide" evidence="3">
    <location>
        <begin position="1"/>
        <end position="21"/>
    </location>
</feature>
<proteinExistence type="predicted"/>
<dbReference type="EMBL" id="FOCG01000002">
    <property type="protein sequence ID" value="SEN00971.1"/>
    <property type="molecule type" value="Genomic_DNA"/>
</dbReference>
<evidence type="ECO:0000256" key="1">
    <source>
        <dbReference type="SAM" id="MobiDB-lite"/>
    </source>
</evidence>
<evidence type="ECO:0000313" key="4">
    <source>
        <dbReference type="EMBL" id="SEN00971.1"/>
    </source>
</evidence>
<keyword evidence="2" id="KW-0812">Transmembrane</keyword>
<reference evidence="4 5" key="1">
    <citation type="submission" date="2016-10" db="EMBL/GenBank/DDBJ databases">
        <authorList>
            <person name="de Groot N.N."/>
        </authorList>
    </citation>
    <scope>NUCLEOTIDE SEQUENCE [LARGE SCALE GENOMIC DNA]</scope>
    <source>
        <strain evidence="4 5">CGMCC 1.5070</strain>
    </source>
</reference>
<feature type="compositionally biased region" description="Basic residues" evidence="1">
    <location>
        <begin position="304"/>
        <end position="313"/>
    </location>
</feature>
<accession>A0A1H8D0J4</accession>
<protein>
    <submittedName>
        <fullName evidence="4">Uncharacterized protein</fullName>
    </submittedName>
</protein>
<keyword evidence="3" id="KW-0732">Signal</keyword>
<feature type="chain" id="PRO_5011616962" evidence="3">
    <location>
        <begin position="22"/>
        <end position="408"/>
    </location>
</feature>
<dbReference type="STRING" id="474960.SAMN05216180_2455"/>
<feature type="region of interest" description="Disordered" evidence="1">
    <location>
        <begin position="258"/>
        <end position="381"/>
    </location>
</feature>
<name>A0A1H8D0J4_9FIRM</name>